<dbReference type="Proteomes" id="UP000484885">
    <property type="component" value="Unassembled WGS sequence"/>
</dbReference>
<proteinExistence type="predicted"/>
<reference evidence="2 3" key="1">
    <citation type="submission" date="2020-02" db="EMBL/GenBank/DDBJ databases">
        <authorList>
            <person name="Zhang X.-Y."/>
        </authorList>
    </citation>
    <scope>NUCLEOTIDE SEQUENCE [LARGE SCALE GENOMIC DNA]</scope>
    <source>
        <strain evidence="2 3">C33</strain>
    </source>
</reference>
<feature type="chain" id="PRO_5032948738" description="Lipoprotein" evidence="1">
    <location>
        <begin position="24"/>
        <end position="176"/>
    </location>
</feature>
<evidence type="ECO:0000313" key="3">
    <source>
        <dbReference type="Proteomes" id="UP000484885"/>
    </source>
</evidence>
<feature type="signal peptide" evidence="1">
    <location>
        <begin position="1"/>
        <end position="23"/>
    </location>
</feature>
<protein>
    <recommendedName>
        <fullName evidence="4">Lipoprotein</fullName>
    </recommendedName>
</protein>
<evidence type="ECO:0000256" key="1">
    <source>
        <dbReference type="SAM" id="SignalP"/>
    </source>
</evidence>
<dbReference type="EMBL" id="JAAGSC010000031">
    <property type="protein sequence ID" value="NDY94777.1"/>
    <property type="molecule type" value="Genomic_DNA"/>
</dbReference>
<keyword evidence="3" id="KW-1185">Reference proteome</keyword>
<dbReference type="PROSITE" id="PS51257">
    <property type="entry name" value="PROKAR_LIPOPROTEIN"/>
    <property type="match status" value="1"/>
</dbReference>
<dbReference type="RefSeq" id="WP_164210161.1">
    <property type="nucleotide sequence ID" value="NZ_JAAGSC010000031.1"/>
</dbReference>
<evidence type="ECO:0000313" key="2">
    <source>
        <dbReference type="EMBL" id="NDY94777.1"/>
    </source>
</evidence>
<name>A0A845UTB3_9GAMM</name>
<evidence type="ECO:0008006" key="4">
    <source>
        <dbReference type="Google" id="ProtNLM"/>
    </source>
</evidence>
<gene>
    <name evidence="2" type="ORF">G3I74_03435</name>
</gene>
<comment type="caution">
    <text evidence="2">The sequence shown here is derived from an EMBL/GenBank/DDBJ whole genome shotgun (WGS) entry which is preliminary data.</text>
</comment>
<keyword evidence="1" id="KW-0732">Signal</keyword>
<accession>A0A845UTB3</accession>
<organism evidence="2 3">
    <name type="scientific">Wenzhouxiangella limi</name>
    <dbReference type="NCBI Taxonomy" id="2707351"/>
    <lineage>
        <taxon>Bacteria</taxon>
        <taxon>Pseudomonadati</taxon>
        <taxon>Pseudomonadota</taxon>
        <taxon>Gammaproteobacteria</taxon>
        <taxon>Chromatiales</taxon>
        <taxon>Wenzhouxiangellaceae</taxon>
        <taxon>Wenzhouxiangella</taxon>
    </lineage>
</organism>
<sequence>MIKPTFYARVAVMAIAGLTAACSDEPETGSAGAAETAGLPDTVVGTASWDDHLQRPIHRVQCDFEAPFYKLQAQGHGFELTVGFWGDEADRVSEVDFEQADSVELVQVTPEEEIYRYTTLRILPEMGQVSGSETSASGTTRLRSTSLAALEEYRNGIELDFEFSCPLSAPDQAAES</sequence>
<dbReference type="AlphaFoldDB" id="A0A845UTB3"/>